<keyword evidence="3" id="KW-0547">Nucleotide-binding</keyword>
<evidence type="ECO:0000256" key="4">
    <source>
        <dbReference type="ARBA" id="ARBA00022840"/>
    </source>
</evidence>
<evidence type="ECO:0000256" key="2">
    <source>
        <dbReference type="ARBA" id="ARBA00022598"/>
    </source>
</evidence>
<dbReference type="PANTHER" id="PTHR43107:SF15">
    <property type="entry name" value="FATTY ACID TRANSPORT PROTEIN 3, ISOFORM A"/>
    <property type="match status" value="1"/>
</dbReference>
<keyword evidence="4" id="KW-0067">ATP-binding</keyword>
<evidence type="ECO:0000313" key="7">
    <source>
        <dbReference type="EMBL" id="PPE74232.1"/>
    </source>
</evidence>
<dbReference type="PANTHER" id="PTHR43107">
    <property type="entry name" value="LONG-CHAIN FATTY ACID TRANSPORT PROTEIN"/>
    <property type="match status" value="1"/>
</dbReference>
<dbReference type="InterPro" id="IPR000873">
    <property type="entry name" value="AMP-dep_synth/lig_dom"/>
</dbReference>
<dbReference type="Gene3D" id="3.30.300.30">
    <property type="match status" value="1"/>
</dbReference>
<keyword evidence="8" id="KW-1185">Reference proteome</keyword>
<reference evidence="7 8" key="1">
    <citation type="submission" date="2018-02" db="EMBL/GenBank/DDBJ databases">
        <title>Genome sequencing of Solimonas sp. HR-BB.</title>
        <authorList>
            <person name="Lee Y."/>
            <person name="Jeon C.O."/>
        </authorList>
    </citation>
    <scope>NUCLEOTIDE SEQUENCE [LARGE SCALE GENOMIC DNA]</scope>
    <source>
        <strain evidence="7 8">HR-BB</strain>
    </source>
</reference>
<dbReference type="Proteomes" id="UP000238220">
    <property type="component" value="Unassembled WGS sequence"/>
</dbReference>
<name>A0A2S5TH12_9GAMM</name>
<dbReference type="EMBL" id="PSNW01000004">
    <property type="protein sequence ID" value="PPE74232.1"/>
    <property type="molecule type" value="Genomic_DNA"/>
</dbReference>
<dbReference type="Gene3D" id="3.40.50.12780">
    <property type="entry name" value="N-terminal domain of ligase-like"/>
    <property type="match status" value="1"/>
</dbReference>
<accession>A0A2S5TH12</accession>
<dbReference type="InterPro" id="IPR042099">
    <property type="entry name" value="ANL_N_sf"/>
</dbReference>
<evidence type="ECO:0000313" key="8">
    <source>
        <dbReference type="Proteomes" id="UP000238220"/>
    </source>
</evidence>
<dbReference type="InterPro" id="IPR045851">
    <property type="entry name" value="AMP-bd_C_sf"/>
</dbReference>
<sequence length="602" mass="66597">MSDQDNRVRLRDIAKGVVSTLPDFMTVNKGLLQLVSLRPGWRGSIGSVIEKHARNNGERVALAFEGRRWTYAQFNAWANQVAALLREKGVKPGDAVAVLMENRAEVLACVAGIVKLGAIAGMLNHQQRGEVLEHSIRLAKAKVIIVGEECVAALESTTCEPGRDGERLYLWEGEGKAPRGYTSMRPLVRDMPDGNPPETAQIIQKQPAFYIFTSGTTGLPKASVMSHYRWLSGMAGVGQGSLRLKPEDIFYCCLPLYHNNALTVSWGAALGSGATLALSRKFSASRFWDEIRDYNATAFCYIGELCRYLLNRPASSNDRNHRVRVAIGNGLRPEIWDEFQNRFGIERICEFYGASEGNLAFINGFGLTKTAGFCPMTFAIVEFDADTEQPLRDARGYMKKVASGGIGLLISEVTERRPFEGYTDPKASEAKLFRNVFKKGDCWFNTGDLVRDQGYKHIAFVDRVGDTFRWKGENVATTEVEGALNRHPAVEQAVVYGVQLAGCDGRAGMAALSWKGGALDGRDLARHLGGILPAYAVPLFLRLREEQEITGTFKYRKVDLKKQGFDPAASGEPIYVLCDRSRGYEPLTPELFQRISSGELRL</sequence>
<dbReference type="GO" id="GO:0044539">
    <property type="term" value="P:long-chain fatty acid import into cell"/>
    <property type="evidence" value="ECO:0007669"/>
    <property type="project" value="TreeGrafter"/>
</dbReference>
<dbReference type="InterPro" id="IPR020845">
    <property type="entry name" value="AMP-binding_CS"/>
</dbReference>
<gene>
    <name evidence="7" type="ORF">C3942_09390</name>
</gene>
<evidence type="ECO:0000259" key="6">
    <source>
        <dbReference type="Pfam" id="PF13193"/>
    </source>
</evidence>
<dbReference type="OrthoDB" id="9803968at2"/>
<protein>
    <submittedName>
        <fullName evidence="7">Long-chain-acyl-CoA synthetase</fullName>
    </submittedName>
</protein>
<comment type="caution">
    <text evidence="7">The sequence shown here is derived from an EMBL/GenBank/DDBJ whole genome shotgun (WGS) entry which is preliminary data.</text>
</comment>
<dbReference type="Pfam" id="PF00501">
    <property type="entry name" value="AMP-binding"/>
    <property type="match status" value="1"/>
</dbReference>
<dbReference type="RefSeq" id="WP_104230120.1">
    <property type="nucleotide sequence ID" value="NZ_PSNW01000004.1"/>
</dbReference>
<dbReference type="AlphaFoldDB" id="A0A2S5TH12"/>
<feature type="domain" description="AMP-binding enzyme C-terminal" evidence="6">
    <location>
        <begin position="479"/>
        <end position="554"/>
    </location>
</feature>
<dbReference type="GO" id="GO:0005524">
    <property type="term" value="F:ATP binding"/>
    <property type="evidence" value="ECO:0007669"/>
    <property type="project" value="UniProtKB-KW"/>
</dbReference>
<comment type="similarity">
    <text evidence="1">Belongs to the ATP-dependent AMP-binding enzyme family.</text>
</comment>
<evidence type="ECO:0000259" key="5">
    <source>
        <dbReference type="Pfam" id="PF00501"/>
    </source>
</evidence>
<dbReference type="GO" id="GO:0005324">
    <property type="term" value="F:long-chain fatty acid transmembrane transporter activity"/>
    <property type="evidence" value="ECO:0007669"/>
    <property type="project" value="TreeGrafter"/>
</dbReference>
<dbReference type="GO" id="GO:0005886">
    <property type="term" value="C:plasma membrane"/>
    <property type="evidence" value="ECO:0007669"/>
    <property type="project" value="TreeGrafter"/>
</dbReference>
<dbReference type="Pfam" id="PF13193">
    <property type="entry name" value="AMP-binding_C"/>
    <property type="match status" value="1"/>
</dbReference>
<evidence type="ECO:0000256" key="3">
    <source>
        <dbReference type="ARBA" id="ARBA00022741"/>
    </source>
</evidence>
<dbReference type="PROSITE" id="PS00455">
    <property type="entry name" value="AMP_BINDING"/>
    <property type="match status" value="1"/>
</dbReference>
<dbReference type="InterPro" id="IPR025110">
    <property type="entry name" value="AMP-bd_C"/>
</dbReference>
<dbReference type="GO" id="GO:0004467">
    <property type="term" value="F:long-chain fatty acid-CoA ligase activity"/>
    <property type="evidence" value="ECO:0007669"/>
    <property type="project" value="TreeGrafter"/>
</dbReference>
<organism evidence="7 8">
    <name type="scientific">Solimonas fluminis</name>
    <dbReference type="NCBI Taxonomy" id="2086571"/>
    <lineage>
        <taxon>Bacteria</taxon>
        <taxon>Pseudomonadati</taxon>
        <taxon>Pseudomonadota</taxon>
        <taxon>Gammaproteobacteria</taxon>
        <taxon>Nevskiales</taxon>
        <taxon>Nevskiaceae</taxon>
        <taxon>Solimonas</taxon>
    </lineage>
</organism>
<feature type="domain" description="AMP-dependent synthetase/ligase" evidence="5">
    <location>
        <begin position="50"/>
        <end position="363"/>
    </location>
</feature>
<evidence type="ECO:0000256" key="1">
    <source>
        <dbReference type="ARBA" id="ARBA00006432"/>
    </source>
</evidence>
<proteinExistence type="inferred from homology"/>
<dbReference type="SUPFAM" id="SSF56801">
    <property type="entry name" value="Acetyl-CoA synthetase-like"/>
    <property type="match status" value="1"/>
</dbReference>
<dbReference type="FunFam" id="3.30.300.30:FF:000002">
    <property type="entry name" value="Long-chain fatty acid transport protein 1"/>
    <property type="match status" value="1"/>
</dbReference>
<keyword evidence="2" id="KW-0436">Ligase</keyword>
<dbReference type="NCBIfam" id="NF006134">
    <property type="entry name" value="PRK08279.1"/>
    <property type="match status" value="1"/>
</dbReference>